<feature type="domain" description="Homeobox" evidence="4">
    <location>
        <begin position="118"/>
        <end position="178"/>
    </location>
</feature>
<dbReference type="GO" id="GO:0005634">
    <property type="term" value="C:nucleus"/>
    <property type="evidence" value="ECO:0007669"/>
    <property type="project" value="UniProtKB-SubCell"/>
</dbReference>
<gene>
    <name evidence="5" type="ORF">ABMA28_001517</name>
</gene>
<comment type="caution">
    <text evidence="5">The sequence shown here is derived from an EMBL/GenBank/DDBJ whole genome shotgun (WGS) entry which is preliminary data.</text>
</comment>
<evidence type="ECO:0000256" key="2">
    <source>
        <dbReference type="PROSITE-ProRule" id="PRU00108"/>
    </source>
</evidence>
<accession>A0ABD0T212</accession>
<sequence length="301" mass="34533">MACINRYINNYINDICTFVFKNMHFGPSRLRTGGHFNHSKTKYCLHKLYLITSSSREDATIDDWEAYLMRKTIQPHHTLISDPLPTSVESTVGKIRQPHKHYAHISFVPSVYGLRAVVSHKRRRTAFTTDQVTALEEVFRGKPYVTSDERGILGRRLAVSDQAIKVWFQNRRLREKREREELELELSQAYADSNPFAHTEGLINHADNDGIVTLDQQSINELVSAIDKALPQDLDLAKLAVDLGRNLMTEEKKSDVIYEPVSRSEVGVSSQVSCTQEWRKLETINHKQAFLRLLGVQSLNR</sequence>
<dbReference type="CDD" id="cd00086">
    <property type="entry name" value="homeodomain"/>
    <property type="match status" value="1"/>
</dbReference>
<dbReference type="AlphaFoldDB" id="A0ABD0T212"/>
<keyword evidence="2 3" id="KW-0539">Nucleus</keyword>
<evidence type="ECO:0000256" key="1">
    <source>
        <dbReference type="ARBA" id="ARBA00004123"/>
    </source>
</evidence>
<feature type="DNA-binding region" description="Homeobox" evidence="2">
    <location>
        <begin position="120"/>
        <end position="179"/>
    </location>
</feature>
<name>A0ABD0T212_LOXSC</name>
<keyword evidence="2 3" id="KW-0371">Homeobox</keyword>
<dbReference type="PANTHER" id="PTHR24333:SF5">
    <property type="entry name" value="VENT HOMEOBOX"/>
    <property type="match status" value="1"/>
</dbReference>
<dbReference type="EMBL" id="JBEDNZ010000011">
    <property type="protein sequence ID" value="KAL0832020.1"/>
    <property type="molecule type" value="Genomic_DNA"/>
</dbReference>
<dbReference type="InterPro" id="IPR009057">
    <property type="entry name" value="Homeodomain-like_sf"/>
</dbReference>
<dbReference type="Gene3D" id="1.10.10.60">
    <property type="entry name" value="Homeodomain-like"/>
    <property type="match status" value="1"/>
</dbReference>
<dbReference type="InterPro" id="IPR050848">
    <property type="entry name" value="Homeobox_TF"/>
</dbReference>
<dbReference type="Proteomes" id="UP001549921">
    <property type="component" value="Unassembled WGS sequence"/>
</dbReference>
<organism evidence="5 6">
    <name type="scientific">Loxostege sticticalis</name>
    <name type="common">Beet webworm moth</name>
    <dbReference type="NCBI Taxonomy" id="481309"/>
    <lineage>
        <taxon>Eukaryota</taxon>
        <taxon>Metazoa</taxon>
        <taxon>Ecdysozoa</taxon>
        <taxon>Arthropoda</taxon>
        <taxon>Hexapoda</taxon>
        <taxon>Insecta</taxon>
        <taxon>Pterygota</taxon>
        <taxon>Neoptera</taxon>
        <taxon>Endopterygota</taxon>
        <taxon>Lepidoptera</taxon>
        <taxon>Glossata</taxon>
        <taxon>Ditrysia</taxon>
        <taxon>Pyraloidea</taxon>
        <taxon>Crambidae</taxon>
        <taxon>Pyraustinae</taxon>
        <taxon>Loxostege</taxon>
    </lineage>
</organism>
<evidence type="ECO:0000313" key="5">
    <source>
        <dbReference type="EMBL" id="KAL0832020.1"/>
    </source>
</evidence>
<dbReference type="PANTHER" id="PTHR24333">
    <property type="entry name" value="HOMEO BOX HB9 LIKE A-RELATED"/>
    <property type="match status" value="1"/>
</dbReference>
<dbReference type="PROSITE" id="PS50071">
    <property type="entry name" value="HOMEOBOX_2"/>
    <property type="match status" value="1"/>
</dbReference>
<evidence type="ECO:0000256" key="3">
    <source>
        <dbReference type="RuleBase" id="RU000682"/>
    </source>
</evidence>
<dbReference type="SMART" id="SM00389">
    <property type="entry name" value="HOX"/>
    <property type="match status" value="1"/>
</dbReference>
<keyword evidence="2 3" id="KW-0238">DNA-binding</keyword>
<comment type="subcellular location">
    <subcellularLocation>
        <location evidence="1 2 3">Nucleus</location>
    </subcellularLocation>
</comment>
<dbReference type="InterPro" id="IPR001356">
    <property type="entry name" value="HD"/>
</dbReference>
<dbReference type="SUPFAM" id="SSF46689">
    <property type="entry name" value="Homeodomain-like"/>
    <property type="match status" value="1"/>
</dbReference>
<dbReference type="GO" id="GO:0003677">
    <property type="term" value="F:DNA binding"/>
    <property type="evidence" value="ECO:0007669"/>
    <property type="project" value="UniProtKB-UniRule"/>
</dbReference>
<reference evidence="5 6" key="1">
    <citation type="submission" date="2024-06" db="EMBL/GenBank/DDBJ databases">
        <title>A chromosome-level genome assembly of beet webworm, Loxostege sticticalis.</title>
        <authorList>
            <person name="Zhang Y."/>
        </authorList>
    </citation>
    <scope>NUCLEOTIDE SEQUENCE [LARGE SCALE GENOMIC DNA]</scope>
    <source>
        <strain evidence="5">AQ028</strain>
        <tissue evidence="5">Male pupae</tissue>
    </source>
</reference>
<proteinExistence type="predicted"/>
<evidence type="ECO:0000313" key="6">
    <source>
        <dbReference type="Proteomes" id="UP001549921"/>
    </source>
</evidence>
<protein>
    <recommendedName>
        <fullName evidence="4">Homeobox domain-containing protein</fullName>
    </recommendedName>
</protein>
<dbReference type="Pfam" id="PF00046">
    <property type="entry name" value="Homeodomain"/>
    <property type="match status" value="1"/>
</dbReference>
<evidence type="ECO:0000259" key="4">
    <source>
        <dbReference type="PROSITE" id="PS50071"/>
    </source>
</evidence>